<comment type="caution">
    <text evidence="6">The sequence shown here is derived from an EMBL/GenBank/DDBJ whole genome shotgun (WGS) entry which is preliminary data.</text>
</comment>
<feature type="domain" description="Histidine kinase" evidence="3">
    <location>
        <begin position="222"/>
        <end position="464"/>
    </location>
</feature>
<dbReference type="GO" id="GO:0000155">
    <property type="term" value="F:phosphorelay sensor kinase activity"/>
    <property type="evidence" value="ECO:0007669"/>
    <property type="project" value="InterPro"/>
</dbReference>
<evidence type="ECO:0000313" key="6">
    <source>
        <dbReference type="EMBL" id="KUG22529.1"/>
    </source>
</evidence>
<dbReference type="SUPFAM" id="SSF55785">
    <property type="entry name" value="PYP-like sensor domain (PAS domain)"/>
    <property type="match status" value="1"/>
</dbReference>
<keyword evidence="1" id="KW-0597">Phosphoprotein</keyword>
<dbReference type="CDD" id="cd00082">
    <property type="entry name" value="HisKA"/>
    <property type="match status" value="1"/>
</dbReference>
<reference evidence="6" key="1">
    <citation type="journal article" date="2015" name="Proc. Natl. Acad. Sci. U.S.A.">
        <title>Networks of energetic and metabolic interactions define dynamics in microbial communities.</title>
        <authorList>
            <person name="Embree M."/>
            <person name="Liu J.K."/>
            <person name="Al-Bassam M.M."/>
            <person name="Zengler K."/>
        </authorList>
    </citation>
    <scope>NUCLEOTIDE SEQUENCE</scope>
</reference>
<dbReference type="SMART" id="SM00388">
    <property type="entry name" value="HisKA"/>
    <property type="match status" value="1"/>
</dbReference>
<evidence type="ECO:0000259" key="4">
    <source>
        <dbReference type="PROSITE" id="PS50112"/>
    </source>
</evidence>
<evidence type="ECO:0000259" key="3">
    <source>
        <dbReference type="PROSITE" id="PS50109"/>
    </source>
</evidence>
<dbReference type="PROSITE" id="PS50109">
    <property type="entry name" value="HIS_KIN"/>
    <property type="match status" value="1"/>
</dbReference>
<dbReference type="PROSITE" id="PS50113">
    <property type="entry name" value="PAC"/>
    <property type="match status" value="1"/>
</dbReference>
<dbReference type="SUPFAM" id="SSF47384">
    <property type="entry name" value="Homodimeric domain of signal transducing histidine kinase"/>
    <property type="match status" value="1"/>
</dbReference>
<keyword evidence="2" id="KW-0175">Coiled coil</keyword>
<dbReference type="InterPro" id="IPR036890">
    <property type="entry name" value="HATPase_C_sf"/>
</dbReference>
<dbReference type="SMART" id="SM00086">
    <property type="entry name" value="PAC"/>
    <property type="match status" value="1"/>
</dbReference>
<dbReference type="InterPro" id="IPR005467">
    <property type="entry name" value="His_kinase_dom"/>
</dbReference>
<keyword evidence="6" id="KW-0808">Transferase</keyword>
<proteinExistence type="predicted"/>
<accession>A0A0W8FP44</accession>
<dbReference type="AlphaFoldDB" id="A0A0W8FP44"/>
<feature type="coiled-coil region" evidence="2">
    <location>
        <begin position="27"/>
        <end position="54"/>
    </location>
</feature>
<dbReference type="PANTHER" id="PTHR43065:SF50">
    <property type="entry name" value="HISTIDINE KINASE"/>
    <property type="match status" value="1"/>
</dbReference>
<evidence type="ECO:0000256" key="2">
    <source>
        <dbReference type="SAM" id="Coils"/>
    </source>
</evidence>
<dbReference type="SUPFAM" id="SSF55874">
    <property type="entry name" value="ATPase domain of HSP90 chaperone/DNA topoisomerase II/histidine kinase"/>
    <property type="match status" value="1"/>
</dbReference>
<dbReference type="SMART" id="SM00387">
    <property type="entry name" value="HATPase_c"/>
    <property type="match status" value="1"/>
</dbReference>
<dbReference type="InterPro" id="IPR003594">
    <property type="entry name" value="HATPase_dom"/>
</dbReference>
<dbReference type="InterPro" id="IPR003661">
    <property type="entry name" value="HisK_dim/P_dom"/>
</dbReference>
<protein>
    <submittedName>
        <fullName evidence="6">Signal transduction histidine kinase</fullName>
    </submittedName>
</protein>
<dbReference type="CDD" id="cd00130">
    <property type="entry name" value="PAS"/>
    <property type="match status" value="1"/>
</dbReference>
<dbReference type="PRINTS" id="PR00344">
    <property type="entry name" value="BCTRLSENSOR"/>
</dbReference>
<feature type="domain" description="PAC" evidence="5">
    <location>
        <begin position="115"/>
        <end position="167"/>
    </location>
</feature>
<dbReference type="Gene3D" id="1.10.287.130">
    <property type="match status" value="1"/>
</dbReference>
<feature type="coiled-coil region" evidence="2">
    <location>
        <begin position="165"/>
        <end position="192"/>
    </location>
</feature>
<dbReference type="Gene3D" id="3.30.450.20">
    <property type="entry name" value="PAS domain"/>
    <property type="match status" value="1"/>
</dbReference>
<dbReference type="InterPro" id="IPR001610">
    <property type="entry name" value="PAC"/>
</dbReference>
<evidence type="ECO:0000256" key="1">
    <source>
        <dbReference type="ARBA" id="ARBA00022553"/>
    </source>
</evidence>
<dbReference type="PANTHER" id="PTHR43065">
    <property type="entry name" value="SENSOR HISTIDINE KINASE"/>
    <property type="match status" value="1"/>
</dbReference>
<dbReference type="InterPro" id="IPR000014">
    <property type="entry name" value="PAS"/>
</dbReference>
<dbReference type="InterPro" id="IPR000700">
    <property type="entry name" value="PAS-assoc_C"/>
</dbReference>
<keyword evidence="6" id="KW-0418">Kinase</keyword>
<dbReference type="InterPro" id="IPR035965">
    <property type="entry name" value="PAS-like_dom_sf"/>
</dbReference>
<dbReference type="NCBIfam" id="TIGR00229">
    <property type="entry name" value="sensory_box"/>
    <property type="match status" value="1"/>
</dbReference>
<organism evidence="6">
    <name type="scientific">hydrocarbon metagenome</name>
    <dbReference type="NCBI Taxonomy" id="938273"/>
    <lineage>
        <taxon>unclassified sequences</taxon>
        <taxon>metagenomes</taxon>
        <taxon>ecological metagenomes</taxon>
    </lineage>
</organism>
<sequence length="464" mass="53587">MIQFVVWKEKIFVYEGKMEDVVGRKKITKKRSERKEIEEALRESEDKRRFILKDIEEAYYETDMVGKFTFINDAMCNLTGYTREELIGKRYWHLVNETTIKTLKDAVDKSYKTVNILDMEATRKDGTKLIFETSISVIRDIEGTLIGFRGISRDVTKRRQMEYALKMNQEELIKKNKEIDESREKIQLALEKLGKTHEELKTSQLKILQQEKMASIGQLAAGVAHEINNPLAFISSNLGTLDKYINKLIDFIQTQSEVIESLQHTDVVGRIEEKRKELKLDRVIDDIKELIVESVDGSERMKKIIHELNCFSRMDEEDYKEADINYCIESAVSIVWPELKYKATLKKDYGILPVTKCHPHQINQVMVNLLINAVNSIEEQGEITIKTWDKDQSIWMEISDTGRGIPEGNLNKIFEPFFTTKEIGKGTGLGLSITYEIIQRHKGDITVKSKTGTGTTFTIRIPVI</sequence>
<evidence type="ECO:0000259" key="5">
    <source>
        <dbReference type="PROSITE" id="PS50113"/>
    </source>
</evidence>
<dbReference type="Gene3D" id="3.30.565.10">
    <property type="entry name" value="Histidine kinase-like ATPase, C-terminal domain"/>
    <property type="match status" value="1"/>
</dbReference>
<dbReference type="Pfam" id="PF13426">
    <property type="entry name" value="PAS_9"/>
    <property type="match status" value="1"/>
</dbReference>
<name>A0A0W8FP44_9ZZZZ</name>
<dbReference type="PROSITE" id="PS50112">
    <property type="entry name" value="PAS"/>
    <property type="match status" value="1"/>
</dbReference>
<dbReference type="SMART" id="SM00091">
    <property type="entry name" value="PAS"/>
    <property type="match status" value="1"/>
</dbReference>
<dbReference type="InterPro" id="IPR004358">
    <property type="entry name" value="Sig_transdc_His_kin-like_C"/>
</dbReference>
<feature type="domain" description="PAS" evidence="4">
    <location>
        <begin position="44"/>
        <end position="114"/>
    </location>
</feature>
<dbReference type="EMBL" id="LNQE01000960">
    <property type="protein sequence ID" value="KUG22529.1"/>
    <property type="molecule type" value="Genomic_DNA"/>
</dbReference>
<gene>
    <name evidence="6" type="ORF">ASZ90_007705</name>
</gene>
<dbReference type="Pfam" id="PF02518">
    <property type="entry name" value="HATPase_c"/>
    <property type="match status" value="1"/>
</dbReference>
<dbReference type="InterPro" id="IPR036097">
    <property type="entry name" value="HisK_dim/P_sf"/>
</dbReference>